<name>A0ABU0RTV2_9ACTN</name>
<gene>
    <name evidence="1" type="ORF">QFZ49_005356</name>
</gene>
<proteinExistence type="predicted"/>
<evidence type="ECO:0000313" key="2">
    <source>
        <dbReference type="Proteomes" id="UP001223072"/>
    </source>
</evidence>
<comment type="caution">
    <text evidence="1">The sequence shown here is derived from an EMBL/GenBank/DDBJ whole genome shotgun (WGS) entry which is preliminary data.</text>
</comment>
<evidence type="ECO:0000313" key="1">
    <source>
        <dbReference type="EMBL" id="MDQ0935384.1"/>
    </source>
</evidence>
<organism evidence="1 2">
    <name type="scientific">Streptomyces turgidiscabies</name>
    <dbReference type="NCBI Taxonomy" id="85558"/>
    <lineage>
        <taxon>Bacteria</taxon>
        <taxon>Bacillati</taxon>
        <taxon>Actinomycetota</taxon>
        <taxon>Actinomycetes</taxon>
        <taxon>Kitasatosporales</taxon>
        <taxon>Streptomycetaceae</taxon>
        <taxon>Streptomyces</taxon>
    </lineage>
</organism>
<dbReference type="Proteomes" id="UP001223072">
    <property type="component" value="Unassembled WGS sequence"/>
</dbReference>
<protein>
    <submittedName>
        <fullName evidence="1">Uncharacterized protein</fullName>
    </submittedName>
</protein>
<keyword evidence="2" id="KW-1185">Reference proteome</keyword>
<sequence length="167" mass="18880">MHSANRFNPKRMRSVTRLKTTTTIPFTEPRGTLRKVAAETQKHSLVAYRHAQFPPEEYVRVLDDVLPDWRVGAPLIVDFNDRRVIFGSAGNTSPGAGVDLAPFPDHPVVTSEPVRRISEPFLGLIIDPCLRTDGAAIKLETNLLSRQKMEDFLSGIREQLDQEFRSR</sequence>
<accession>A0ABU0RTV2</accession>
<reference evidence="1 2" key="1">
    <citation type="submission" date="2023-07" db="EMBL/GenBank/DDBJ databases">
        <title>Comparative genomics of wheat-associated soil bacteria to identify genetic determinants of phenazine resistance.</title>
        <authorList>
            <person name="Mouncey N."/>
        </authorList>
    </citation>
    <scope>NUCLEOTIDE SEQUENCE [LARGE SCALE GENOMIC DNA]</scope>
    <source>
        <strain evidence="1 2">W2I16</strain>
    </source>
</reference>
<dbReference type="EMBL" id="JAUSZS010000007">
    <property type="protein sequence ID" value="MDQ0935384.1"/>
    <property type="molecule type" value="Genomic_DNA"/>
</dbReference>